<dbReference type="InterPro" id="IPR012347">
    <property type="entry name" value="Ferritin-like"/>
</dbReference>
<proteinExistence type="predicted"/>
<dbReference type="AlphaFoldDB" id="A0A316HWS5"/>
<comment type="caution">
    <text evidence="2">The sequence shown here is derived from an EMBL/GenBank/DDBJ whole genome shotgun (WGS) entry which is preliminary data.</text>
</comment>
<evidence type="ECO:0000259" key="1">
    <source>
        <dbReference type="Pfam" id="PF09537"/>
    </source>
</evidence>
<name>A0A316HWS5_9GAMM</name>
<dbReference type="OrthoDB" id="5952182at2"/>
<dbReference type="Proteomes" id="UP000245812">
    <property type="component" value="Unassembled WGS sequence"/>
</dbReference>
<dbReference type="RefSeq" id="WP_109724024.1">
    <property type="nucleotide sequence ID" value="NZ_MSZV01000073.1"/>
</dbReference>
<feature type="domain" description="DUF2383" evidence="1">
    <location>
        <begin position="11"/>
        <end position="110"/>
    </location>
</feature>
<dbReference type="Pfam" id="PF09537">
    <property type="entry name" value="DUF2383"/>
    <property type="match status" value="1"/>
</dbReference>
<keyword evidence="3" id="KW-1185">Reference proteome</keyword>
<gene>
    <name evidence="2" type="ORF">C7456_108202</name>
</gene>
<organism evidence="2 3">
    <name type="scientific">Fulvimonas soli</name>
    <dbReference type="NCBI Taxonomy" id="155197"/>
    <lineage>
        <taxon>Bacteria</taxon>
        <taxon>Pseudomonadati</taxon>
        <taxon>Pseudomonadota</taxon>
        <taxon>Gammaproteobacteria</taxon>
        <taxon>Lysobacterales</taxon>
        <taxon>Rhodanobacteraceae</taxon>
        <taxon>Fulvimonas</taxon>
    </lineage>
</organism>
<dbReference type="InterPro" id="IPR019052">
    <property type="entry name" value="DUF2383"/>
</dbReference>
<evidence type="ECO:0000313" key="3">
    <source>
        <dbReference type="Proteomes" id="UP000245812"/>
    </source>
</evidence>
<reference evidence="2 3" key="1">
    <citation type="submission" date="2018-05" db="EMBL/GenBank/DDBJ databases">
        <title>Genomic Encyclopedia of Type Strains, Phase IV (KMG-IV): sequencing the most valuable type-strain genomes for metagenomic binning, comparative biology and taxonomic classification.</title>
        <authorList>
            <person name="Goeker M."/>
        </authorList>
    </citation>
    <scope>NUCLEOTIDE SEQUENCE [LARGE SCALE GENOMIC DNA]</scope>
    <source>
        <strain evidence="2 3">DSM 14263</strain>
    </source>
</reference>
<protein>
    <submittedName>
        <fullName evidence="2">Uncharacterized protein (TIGR02284 family)</fullName>
    </submittedName>
</protein>
<dbReference type="Gene3D" id="1.20.1260.10">
    <property type="match status" value="1"/>
</dbReference>
<sequence length="147" mass="16099">MAHAASQPIYNALIRRSIDLRALHCDAAAQVREPGLRALLGENAQVLAQLVDELQGQVRRRGGEPAQRGKLIGRARRQLAGWLPAALAADEAWIRRLAHDEAALLRAFERGIAAAPADAALELRRLLPRLRDIDLDMRSLVHAGGRC</sequence>
<dbReference type="EMBL" id="QGHC01000008">
    <property type="protein sequence ID" value="PWK85906.1"/>
    <property type="molecule type" value="Genomic_DNA"/>
</dbReference>
<accession>A0A316HWS5</accession>
<evidence type="ECO:0000313" key="2">
    <source>
        <dbReference type="EMBL" id="PWK85906.1"/>
    </source>
</evidence>